<comment type="caution">
    <text evidence="3">The sequence shown here is derived from an EMBL/GenBank/DDBJ whole genome shotgun (WGS) entry which is preliminary data.</text>
</comment>
<feature type="domain" description="Formyl transferase N-terminal" evidence="2">
    <location>
        <begin position="322"/>
        <end position="411"/>
    </location>
</feature>
<gene>
    <name evidence="3" type="ORF">NOR_02838</name>
</gene>
<dbReference type="STRING" id="1081105.A0A167G2X3"/>
<feature type="region of interest" description="Disordered" evidence="1">
    <location>
        <begin position="110"/>
        <end position="135"/>
    </location>
</feature>
<reference evidence="3 4" key="1">
    <citation type="journal article" date="2016" name="Genome Biol. Evol.">
        <title>Divergent and convergent evolution of fungal pathogenicity.</title>
        <authorList>
            <person name="Shang Y."/>
            <person name="Xiao G."/>
            <person name="Zheng P."/>
            <person name="Cen K."/>
            <person name="Zhan S."/>
            <person name="Wang C."/>
        </authorList>
    </citation>
    <scope>NUCLEOTIDE SEQUENCE [LARGE SCALE GENOMIC DNA]</scope>
    <source>
        <strain evidence="3 4">RCEF 4871</strain>
    </source>
</reference>
<dbReference type="PANTHER" id="PTHR11138:SF5">
    <property type="entry name" value="METHIONYL-TRNA FORMYLTRANSFERASE, MITOCHONDRIAL"/>
    <property type="match status" value="1"/>
</dbReference>
<dbReference type="Proteomes" id="UP000243498">
    <property type="component" value="Unassembled WGS sequence"/>
</dbReference>
<keyword evidence="4" id="KW-1185">Reference proteome</keyword>
<evidence type="ECO:0000256" key="1">
    <source>
        <dbReference type="SAM" id="MobiDB-lite"/>
    </source>
</evidence>
<dbReference type="Pfam" id="PF00551">
    <property type="entry name" value="Formyl_trans_N"/>
    <property type="match status" value="1"/>
</dbReference>
<proteinExistence type="predicted"/>
<evidence type="ECO:0000313" key="4">
    <source>
        <dbReference type="Proteomes" id="UP000243498"/>
    </source>
</evidence>
<dbReference type="GO" id="GO:0004479">
    <property type="term" value="F:methionyl-tRNA formyltransferase activity"/>
    <property type="evidence" value="ECO:0007669"/>
    <property type="project" value="TreeGrafter"/>
</dbReference>
<dbReference type="GO" id="GO:0005739">
    <property type="term" value="C:mitochondrion"/>
    <property type="evidence" value="ECO:0007669"/>
    <property type="project" value="TreeGrafter"/>
</dbReference>
<name>A0A167G2X3_METRR</name>
<feature type="region of interest" description="Disordered" evidence="1">
    <location>
        <begin position="1"/>
        <end position="77"/>
    </location>
</feature>
<feature type="compositionally biased region" description="Acidic residues" evidence="1">
    <location>
        <begin position="56"/>
        <end position="67"/>
    </location>
</feature>
<dbReference type="SUPFAM" id="SSF53328">
    <property type="entry name" value="Formyltransferase"/>
    <property type="match status" value="1"/>
</dbReference>
<dbReference type="InterPro" id="IPR036477">
    <property type="entry name" value="Formyl_transf_N_sf"/>
</dbReference>
<dbReference type="EMBL" id="AZHC01000007">
    <property type="protein sequence ID" value="OAA46085.1"/>
    <property type="molecule type" value="Genomic_DNA"/>
</dbReference>
<protein>
    <submittedName>
        <fullName evidence="3">Methionyl-tRNA formyltransferase</fullName>
    </submittedName>
</protein>
<sequence length="581" mass="63416">MNPPPTTPIPRRFLLSKRASASQTPASEASQQFQSTPRFGPSSATRLSQRRCHDLEDVDEDGDESYDESLGRETKSDKERLLDSIEIRSDGSACVDAALLSQSPCCPGDLIEGVPDTDSSSLSPDGREAKRRRLSISPARSSFLGTPEVATTFTERHMSPADDERPISPKHAEGLGRRHQPVFRPAPRFKPAENEAPPILPEAFSPQRRGAKYLPGGHAAQLQGWLSEVKGWEGTREDDCVLRLTVEDVSPGEHMYLVRGREGRDDGLKAYILAGEGKLTGLGGRAAVTLGSVVVIEQPVWELNLPIHQRESFRNWDLPNGTNLIIVVSFGLFVPPRILTSAQYGGLNVHPSLLPDLRGPAPIHHALLRGDTHVGISLQTLDPKAFDHGTVLAQSPAPGIPIPPEASFREVLSAAAVEGAEMLIQGLRAGVHVPPRRDVGWKAAELAGAQLAYAPKITKADGQMDWSAWTAEQICRRIRVLGSVWTHAVGEKGVRKRVIILDGEAVPDGDVLRHYRQGRLVCEDEGVQGEQTGRHEVEVRVREDGSCLLGIQRRSWVRVQKVKVEGKPEQMAAVGLGSFIR</sequence>
<dbReference type="PANTHER" id="PTHR11138">
    <property type="entry name" value="METHIONYL-TRNA FORMYLTRANSFERASE"/>
    <property type="match status" value="1"/>
</dbReference>
<evidence type="ECO:0000313" key="3">
    <source>
        <dbReference type="EMBL" id="OAA46085.1"/>
    </source>
</evidence>
<accession>A0A167G2X3</accession>
<feature type="compositionally biased region" description="Polar residues" evidence="1">
    <location>
        <begin position="19"/>
        <end position="47"/>
    </location>
</feature>
<dbReference type="OMA" id="WEVLANM"/>
<dbReference type="Gene3D" id="3.40.50.12230">
    <property type="match status" value="1"/>
</dbReference>
<dbReference type="InterPro" id="IPR002376">
    <property type="entry name" value="Formyl_transf_N"/>
</dbReference>
<dbReference type="OrthoDB" id="10268103at2759"/>
<evidence type="ECO:0000259" key="2">
    <source>
        <dbReference type="Pfam" id="PF00551"/>
    </source>
</evidence>
<organism evidence="3 4">
    <name type="scientific">Metarhizium rileyi (strain RCEF 4871)</name>
    <name type="common">Nomuraea rileyi</name>
    <dbReference type="NCBI Taxonomy" id="1649241"/>
    <lineage>
        <taxon>Eukaryota</taxon>
        <taxon>Fungi</taxon>
        <taxon>Dikarya</taxon>
        <taxon>Ascomycota</taxon>
        <taxon>Pezizomycotina</taxon>
        <taxon>Sordariomycetes</taxon>
        <taxon>Hypocreomycetidae</taxon>
        <taxon>Hypocreales</taxon>
        <taxon>Clavicipitaceae</taxon>
        <taxon>Metarhizium</taxon>
    </lineage>
</organism>
<dbReference type="AlphaFoldDB" id="A0A167G2X3"/>